<dbReference type="EMBL" id="GBRH01278111">
    <property type="protein sequence ID" value="JAD19784.1"/>
    <property type="molecule type" value="Transcribed_RNA"/>
</dbReference>
<name>A0A0A8Y0Q6_ARUDO</name>
<proteinExistence type="predicted"/>
<reference evidence="1" key="1">
    <citation type="submission" date="2014-09" db="EMBL/GenBank/DDBJ databases">
        <authorList>
            <person name="Magalhaes I.L.F."/>
            <person name="Oliveira U."/>
            <person name="Santos F.R."/>
            <person name="Vidigal T.H.D.A."/>
            <person name="Brescovit A.D."/>
            <person name="Santos A.J."/>
        </authorList>
    </citation>
    <scope>NUCLEOTIDE SEQUENCE</scope>
    <source>
        <tissue evidence="1">Shoot tissue taken approximately 20 cm above the soil surface</tissue>
    </source>
</reference>
<organism evidence="1">
    <name type="scientific">Arundo donax</name>
    <name type="common">Giant reed</name>
    <name type="synonym">Donax arundinaceus</name>
    <dbReference type="NCBI Taxonomy" id="35708"/>
    <lineage>
        <taxon>Eukaryota</taxon>
        <taxon>Viridiplantae</taxon>
        <taxon>Streptophyta</taxon>
        <taxon>Embryophyta</taxon>
        <taxon>Tracheophyta</taxon>
        <taxon>Spermatophyta</taxon>
        <taxon>Magnoliopsida</taxon>
        <taxon>Liliopsida</taxon>
        <taxon>Poales</taxon>
        <taxon>Poaceae</taxon>
        <taxon>PACMAD clade</taxon>
        <taxon>Arundinoideae</taxon>
        <taxon>Arundineae</taxon>
        <taxon>Arundo</taxon>
    </lineage>
</organism>
<dbReference type="AlphaFoldDB" id="A0A0A8Y0Q6"/>
<evidence type="ECO:0000313" key="1">
    <source>
        <dbReference type="EMBL" id="JAD19784.1"/>
    </source>
</evidence>
<reference evidence="1" key="2">
    <citation type="journal article" date="2015" name="Data Brief">
        <title>Shoot transcriptome of the giant reed, Arundo donax.</title>
        <authorList>
            <person name="Barrero R.A."/>
            <person name="Guerrero F.D."/>
            <person name="Moolhuijzen P."/>
            <person name="Goolsby J.A."/>
            <person name="Tidwell J."/>
            <person name="Bellgard S.E."/>
            <person name="Bellgard M.I."/>
        </authorList>
    </citation>
    <scope>NUCLEOTIDE SEQUENCE</scope>
    <source>
        <tissue evidence="1">Shoot tissue taken approximately 20 cm above the soil surface</tissue>
    </source>
</reference>
<protein>
    <submittedName>
        <fullName evidence="1">Uncharacterized protein</fullName>
    </submittedName>
</protein>
<sequence length="86" mass="9724">MPIARPHQNADVHRLWAKYFAPAGTADGLIQVPMNWASFFTAMLLSPAHIDWAKQFLVSRAWEIISTVSADFLQSILFASCYMPKK</sequence>
<accession>A0A0A8Y0Q6</accession>